<evidence type="ECO:0000313" key="4">
    <source>
        <dbReference type="EMBL" id="MBB4000347.1"/>
    </source>
</evidence>
<comment type="similarity">
    <text evidence="3">Belongs to the class-III pyridoxal-phosphate-dependent aminotransferase family.</text>
</comment>
<evidence type="ECO:0000256" key="3">
    <source>
        <dbReference type="RuleBase" id="RU003560"/>
    </source>
</evidence>
<reference evidence="4 5" key="1">
    <citation type="submission" date="2020-08" db="EMBL/GenBank/DDBJ databases">
        <title>Genomic Encyclopedia of Type Strains, Phase IV (KMG-IV): sequencing the most valuable type-strain genomes for metagenomic binning, comparative biology and taxonomic classification.</title>
        <authorList>
            <person name="Goeker M."/>
        </authorList>
    </citation>
    <scope>NUCLEOTIDE SEQUENCE [LARGE SCALE GENOMIC DNA]</scope>
    <source>
        <strain evidence="4 5">DSM 102238</strain>
    </source>
</reference>
<dbReference type="GO" id="GO:0008483">
    <property type="term" value="F:transaminase activity"/>
    <property type="evidence" value="ECO:0007669"/>
    <property type="project" value="InterPro"/>
</dbReference>
<dbReference type="AlphaFoldDB" id="A0A7W6MM07"/>
<comment type="cofactor">
    <cofactor evidence="1">
        <name>pyridoxal 5'-phosphate</name>
        <dbReference type="ChEBI" id="CHEBI:597326"/>
    </cofactor>
</comment>
<accession>A0A7W6MM07</accession>
<dbReference type="InterPro" id="IPR015422">
    <property type="entry name" value="PyrdxlP-dep_Trfase_small"/>
</dbReference>
<dbReference type="Gene3D" id="3.90.1150.10">
    <property type="entry name" value="Aspartate Aminotransferase, domain 1"/>
    <property type="match status" value="1"/>
</dbReference>
<dbReference type="GO" id="GO:0030170">
    <property type="term" value="F:pyridoxal phosphate binding"/>
    <property type="evidence" value="ECO:0007669"/>
    <property type="project" value="InterPro"/>
</dbReference>
<dbReference type="PANTHER" id="PTHR43713">
    <property type="entry name" value="GLUTAMATE-1-SEMIALDEHYDE 2,1-AMINOMUTASE"/>
    <property type="match status" value="1"/>
</dbReference>
<protein>
    <submittedName>
        <fullName evidence="4">Glutamate-1-semialdehyde 2,1-aminomutase</fullName>
        <ecNumber evidence="4">5.4.3.8</ecNumber>
    </submittedName>
</protein>
<proteinExistence type="inferred from homology"/>
<keyword evidence="4" id="KW-0413">Isomerase</keyword>
<evidence type="ECO:0000256" key="1">
    <source>
        <dbReference type="ARBA" id="ARBA00001933"/>
    </source>
</evidence>
<dbReference type="InterPro" id="IPR015421">
    <property type="entry name" value="PyrdxlP-dep_Trfase_major"/>
</dbReference>
<dbReference type="PANTHER" id="PTHR43713:SF3">
    <property type="entry name" value="GLUTAMATE-1-SEMIALDEHYDE 2,1-AMINOMUTASE 1, CHLOROPLASTIC-RELATED"/>
    <property type="match status" value="1"/>
</dbReference>
<dbReference type="EMBL" id="JACIEK010000018">
    <property type="protein sequence ID" value="MBB4000347.1"/>
    <property type="molecule type" value="Genomic_DNA"/>
</dbReference>
<dbReference type="Proteomes" id="UP000542776">
    <property type="component" value="Unassembled WGS sequence"/>
</dbReference>
<name>A0A7W6MM07_9HYPH</name>
<dbReference type="Gene3D" id="3.40.640.10">
    <property type="entry name" value="Type I PLP-dependent aspartate aminotransferase-like (Major domain)"/>
    <property type="match status" value="1"/>
</dbReference>
<dbReference type="GO" id="GO:0042286">
    <property type="term" value="F:glutamate-1-semialdehyde 2,1-aminomutase activity"/>
    <property type="evidence" value="ECO:0007669"/>
    <property type="project" value="UniProtKB-EC"/>
</dbReference>
<comment type="caution">
    <text evidence="4">The sequence shown here is derived from an EMBL/GenBank/DDBJ whole genome shotgun (WGS) entry which is preliminary data.</text>
</comment>
<dbReference type="EC" id="5.4.3.8" evidence="4"/>
<keyword evidence="2 3" id="KW-0663">Pyridoxal phosphate</keyword>
<dbReference type="InterPro" id="IPR005814">
    <property type="entry name" value="Aminotrans_3"/>
</dbReference>
<keyword evidence="5" id="KW-1185">Reference proteome</keyword>
<dbReference type="InterPro" id="IPR015424">
    <property type="entry name" value="PyrdxlP-dep_Trfase"/>
</dbReference>
<dbReference type="InterPro" id="IPR049704">
    <property type="entry name" value="Aminotrans_3_PPA_site"/>
</dbReference>
<sequence length="463" mass="50881">MTIRPTTTFTAQMKQMPIKVIKSRGDIGPIKPVAQRHLIYHISIDLQRRAMPMTINVREHRDVELRRRAERVIPGGMSGHLNVKGLPEGYPQYFRSGDGCRLTDVDGRIYLDFMCSWGPNILGHRHPEVEAAVRTQLDLGDCLNGPTPHLVDLAECFVDLLPGAHWAMFQKNGTDATTTCVTLARARTKRRKVLVAAGAYHGAVPWCSPSLIGVTAEDRAHIDTYVYNDIESLEAAAKAASGDLAAVIVSPFRHDFGVEQELPTPEFASRVRSLCDEADAALILDEVRCGFRLSMKGSWSVLGIEPDLSSWSKAIANGYPLAAVTGTDAYREAASQIYVTGSFWCGGAAMAAAVATLRILKREDGPEKMRSVGQRFRDGIDAQAERHGVILRNSGPPQMPLILFQDDPDYAKGARFTQETLARGVYLHYKHNMFLSLAHTEADIDEALRATDAALGVVAREFG</sequence>
<dbReference type="Pfam" id="PF00202">
    <property type="entry name" value="Aminotran_3"/>
    <property type="match status" value="1"/>
</dbReference>
<organism evidence="4 5">
    <name type="scientific">Aureimonas pseudogalii</name>
    <dbReference type="NCBI Taxonomy" id="1744844"/>
    <lineage>
        <taxon>Bacteria</taxon>
        <taxon>Pseudomonadati</taxon>
        <taxon>Pseudomonadota</taxon>
        <taxon>Alphaproteobacteria</taxon>
        <taxon>Hyphomicrobiales</taxon>
        <taxon>Aurantimonadaceae</taxon>
        <taxon>Aureimonas</taxon>
    </lineage>
</organism>
<dbReference type="SUPFAM" id="SSF53383">
    <property type="entry name" value="PLP-dependent transferases"/>
    <property type="match status" value="1"/>
</dbReference>
<dbReference type="PROSITE" id="PS00600">
    <property type="entry name" value="AA_TRANSFER_CLASS_3"/>
    <property type="match status" value="1"/>
</dbReference>
<evidence type="ECO:0000256" key="2">
    <source>
        <dbReference type="ARBA" id="ARBA00022898"/>
    </source>
</evidence>
<evidence type="ECO:0000313" key="5">
    <source>
        <dbReference type="Proteomes" id="UP000542776"/>
    </source>
</evidence>
<gene>
    <name evidence="4" type="ORF">GGR04_004224</name>
</gene>